<sequence length="71" mass="7522">MRLPLAIVIALTGTAHAAESAPVTATLAITTKVPRIAELSHPAIDSLCRAGSHLTWRWERGVLAKAEVRGP</sequence>
<proteinExistence type="predicted"/>
<dbReference type="RefSeq" id="WP_064509717.1">
    <property type="nucleotide sequence ID" value="NZ_JAYFSN010000003.1"/>
</dbReference>
<organism evidence="3 4">
    <name type="scientific">Xanthomonas floridensis</name>
    <dbReference type="NCBI Taxonomy" id="1843580"/>
    <lineage>
        <taxon>Bacteria</taxon>
        <taxon>Pseudomonadati</taxon>
        <taxon>Pseudomonadota</taxon>
        <taxon>Gammaproteobacteria</taxon>
        <taxon>Lysobacterales</taxon>
        <taxon>Lysobacteraceae</taxon>
        <taxon>Xanthomonas</taxon>
    </lineage>
</organism>
<dbReference type="Proteomes" id="UP000077659">
    <property type="component" value="Unassembled WGS sequence"/>
</dbReference>
<evidence type="ECO:0000313" key="3">
    <source>
        <dbReference type="EMBL" id="OAG66875.1"/>
    </source>
</evidence>
<evidence type="ECO:0000313" key="2">
    <source>
        <dbReference type="EMBL" id="MEA5123232.1"/>
    </source>
</evidence>
<dbReference type="Proteomes" id="UP001303614">
    <property type="component" value="Unassembled WGS sequence"/>
</dbReference>
<feature type="signal peptide" evidence="1">
    <location>
        <begin position="1"/>
        <end position="17"/>
    </location>
</feature>
<evidence type="ECO:0000256" key="1">
    <source>
        <dbReference type="SAM" id="SignalP"/>
    </source>
</evidence>
<gene>
    <name evidence="3" type="ORF">A7D17_03910</name>
    <name evidence="2" type="ORF">VB146_04990</name>
</gene>
<evidence type="ECO:0000313" key="4">
    <source>
        <dbReference type="Proteomes" id="UP000077659"/>
    </source>
</evidence>
<dbReference type="AlphaFoldDB" id="A0A1A9M9A6"/>
<keyword evidence="1" id="KW-0732">Signal</keyword>
<comment type="caution">
    <text evidence="3">The sequence shown here is derived from an EMBL/GenBank/DDBJ whole genome shotgun (WGS) entry which is preliminary data.</text>
</comment>
<dbReference type="EMBL" id="JAYFSO010000004">
    <property type="protein sequence ID" value="MEA5123232.1"/>
    <property type="molecule type" value="Genomic_DNA"/>
</dbReference>
<name>A0A1A9M9A6_9XANT</name>
<dbReference type="STRING" id="1843580.A7D17_03910"/>
<accession>A0A1A9M9A6</accession>
<protein>
    <submittedName>
        <fullName evidence="3">Uncharacterized protein</fullName>
    </submittedName>
</protein>
<reference evidence="2 5" key="2">
    <citation type="submission" date="2023-12" db="EMBL/GenBank/DDBJ databases">
        <title>Genome sequencing of Xanthomonas floridensis.</title>
        <authorList>
            <person name="Greer S."/>
            <person name="Harrison J."/>
            <person name="Grant M."/>
            <person name="Vicente J."/>
            <person name="Studholme D."/>
        </authorList>
    </citation>
    <scope>NUCLEOTIDE SEQUENCE [LARGE SCALE GENOMIC DNA]</scope>
    <source>
        <strain evidence="2 5">WHRI 8848</strain>
    </source>
</reference>
<evidence type="ECO:0000313" key="5">
    <source>
        <dbReference type="Proteomes" id="UP001303614"/>
    </source>
</evidence>
<feature type="chain" id="PRO_5008392809" evidence="1">
    <location>
        <begin position="18"/>
        <end position="71"/>
    </location>
</feature>
<dbReference type="EMBL" id="LXNG01000023">
    <property type="protein sequence ID" value="OAG66875.1"/>
    <property type="molecule type" value="Genomic_DNA"/>
</dbReference>
<keyword evidence="5" id="KW-1185">Reference proteome</keyword>
<reference evidence="3 4" key="1">
    <citation type="submission" date="2016-05" db="EMBL/GenBank/DDBJ databases">
        <title>Pathogenic, phenotypic and molecular characterisation of Xanthomonas nasturtii sp. nov. and Xanthomonas floridensis sp. nov., new species of Xanthomonas associated with watercress production in Florida.</title>
        <authorList>
            <person name="Vicente J.G."/>
            <person name="Rothwell S."/>
            <person name="Holub E.B."/>
            <person name="Studholme D.J."/>
        </authorList>
    </citation>
    <scope>NUCLEOTIDE SEQUENCE [LARGE SCALE GENOMIC DNA]</scope>
    <source>
        <strain evidence="3 4">WHRI 8848</strain>
    </source>
</reference>